<accession>A0A0D0E9Y6</accession>
<reference evidence="1 2" key="1">
    <citation type="submission" date="2014-04" db="EMBL/GenBank/DDBJ databases">
        <authorList>
            <consortium name="DOE Joint Genome Institute"/>
            <person name="Kuo A."/>
            <person name="Kohler A."/>
            <person name="Jargeat P."/>
            <person name="Nagy L.G."/>
            <person name="Floudas D."/>
            <person name="Copeland A."/>
            <person name="Barry K.W."/>
            <person name="Cichocki N."/>
            <person name="Veneault-Fourrey C."/>
            <person name="LaButti K."/>
            <person name="Lindquist E.A."/>
            <person name="Lipzen A."/>
            <person name="Lundell T."/>
            <person name="Morin E."/>
            <person name="Murat C."/>
            <person name="Sun H."/>
            <person name="Tunlid A."/>
            <person name="Henrissat B."/>
            <person name="Grigoriev I.V."/>
            <person name="Hibbett D.S."/>
            <person name="Martin F."/>
            <person name="Nordberg H.P."/>
            <person name="Cantor M.N."/>
            <person name="Hua S.X."/>
        </authorList>
    </citation>
    <scope>NUCLEOTIDE SEQUENCE [LARGE SCALE GENOMIC DNA]</scope>
    <source>
        <strain evidence="1 2">Ve08.2h10</strain>
    </source>
</reference>
<evidence type="ECO:0000313" key="1">
    <source>
        <dbReference type="EMBL" id="KIK96180.1"/>
    </source>
</evidence>
<reference evidence="2" key="2">
    <citation type="submission" date="2015-01" db="EMBL/GenBank/DDBJ databases">
        <title>Evolutionary Origins and Diversification of the Mycorrhizal Mutualists.</title>
        <authorList>
            <consortium name="DOE Joint Genome Institute"/>
            <consortium name="Mycorrhizal Genomics Consortium"/>
            <person name="Kohler A."/>
            <person name="Kuo A."/>
            <person name="Nagy L.G."/>
            <person name="Floudas D."/>
            <person name="Copeland A."/>
            <person name="Barry K.W."/>
            <person name="Cichocki N."/>
            <person name="Veneault-Fourrey C."/>
            <person name="LaButti K."/>
            <person name="Lindquist E.A."/>
            <person name="Lipzen A."/>
            <person name="Lundell T."/>
            <person name="Morin E."/>
            <person name="Murat C."/>
            <person name="Riley R."/>
            <person name="Ohm R."/>
            <person name="Sun H."/>
            <person name="Tunlid A."/>
            <person name="Henrissat B."/>
            <person name="Grigoriev I.V."/>
            <person name="Hibbett D.S."/>
            <person name="Martin F."/>
        </authorList>
    </citation>
    <scope>NUCLEOTIDE SEQUENCE [LARGE SCALE GENOMIC DNA]</scope>
    <source>
        <strain evidence="2">Ve08.2h10</strain>
    </source>
</reference>
<dbReference type="AlphaFoldDB" id="A0A0D0E9Y6"/>
<keyword evidence="2" id="KW-1185">Reference proteome</keyword>
<protein>
    <submittedName>
        <fullName evidence="1">Uncharacterized protein</fullName>
    </submittedName>
</protein>
<sequence>MNESYLSSPLSLVKDCLVRRGSLMLASLPNAKRRAYLVKYALFTRASVSLCLRAPVYIDVRTSLDGSDARIRERRRQVPNVPCLSNR</sequence>
<organism evidence="1 2">
    <name type="scientific">Paxillus rubicundulus Ve08.2h10</name>
    <dbReference type="NCBI Taxonomy" id="930991"/>
    <lineage>
        <taxon>Eukaryota</taxon>
        <taxon>Fungi</taxon>
        <taxon>Dikarya</taxon>
        <taxon>Basidiomycota</taxon>
        <taxon>Agaricomycotina</taxon>
        <taxon>Agaricomycetes</taxon>
        <taxon>Agaricomycetidae</taxon>
        <taxon>Boletales</taxon>
        <taxon>Paxilineae</taxon>
        <taxon>Paxillaceae</taxon>
        <taxon>Paxillus</taxon>
    </lineage>
</organism>
<evidence type="ECO:0000313" key="2">
    <source>
        <dbReference type="Proteomes" id="UP000054538"/>
    </source>
</evidence>
<dbReference type="HOGENOM" id="CLU_2483993_0_0_1"/>
<dbReference type="EMBL" id="KN824999">
    <property type="protein sequence ID" value="KIK96180.1"/>
    <property type="molecule type" value="Genomic_DNA"/>
</dbReference>
<proteinExistence type="predicted"/>
<gene>
    <name evidence="1" type="ORF">PAXRUDRAFT_826230</name>
</gene>
<dbReference type="Proteomes" id="UP000054538">
    <property type="component" value="Unassembled WGS sequence"/>
</dbReference>
<name>A0A0D0E9Y6_9AGAM</name>
<dbReference type="InParanoid" id="A0A0D0E9Y6"/>